<dbReference type="EMBL" id="JACIBV010000001">
    <property type="protein sequence ID" value="MBB3724461.1"/>
    <property type="molecule type" value="Genomic_DNA"/>
</dbReference>
<dbReference type="SUPFAM" id="SSF81296">
    <property type="entry name" value="E set domains"/>
    <property type="match status" value="1"/>
</dbReference>
<proteinExistence type="predicted"/>
<evidence type="ECO:0000259" key="1">
    <source>
        <dbReference type="Pfam" id="PF02922"/>
    </source>
</evidence>
<dbReference type="GO" id="GO:0004553">
    <property type="term" value="F:hydrolase activity, hydrolyzing O-glycosyl compounds"/>
    <property type="evidence" value="ECO:0007669"/>
    <property type="project" value="InterPro"/>
</dbReference>
<reference evidence="2 3" key="1">
    <citation type="submission" date="2020-08" db="EMBL/GenBank/DDBJ databases">
        <title>Sequencing the genomes of 1000 actinobacteria strains.</title>
        <authorList>
            <person name="Klenk H.-P."/>
        </authorList>
    </citation>
    <scope>NUCLEOTIDE SEQUENCE [LARGE SCALE GENOMIC DNA]</scope>
    <source>
        <strain evidence="2 3">DSM 44320</strain>
    </source>
</reference>
<comment type="caution">
    <text evidence="2">The sequence shown here is derived from an EMBL/GenBank/DDBJ whole genome shotgun (WGS) entry which is preliminary data.</text>
</comment>
<protein>
    <submittedName>
        <fullName evidence="2">1,4-alpha-glucan branching enzyme</fullName>
    </submittedName>
</protein>
<dbReference type="InterPro" id="IPR013783">
    <property type="entry name" value="Ig-like_fold"/>
</dbReference>
<accession>A0A7W5Y4R5</accession>
<dbReference type="Gene3D" id="2.60.40.10">
    <property type="entry name" value="Immunoglobulins"/>
    <property type="match status" value="1"/>
</dbReference>
<dbReference type="RefSeq" id="WP_183642457.1">
    <property type="nucleotide sequence ID" value="NZ_JACIBV010000001.1"/>
</dbReference>
<dbReference type="CDD" id="cd07184">
    <property type="entry name" value="E_set_Isoamylase_like_N"/>
    <property type="match status" value="1"/>
</dbReference>
<dbReference type="InterPro" id="IPR004193">
    <property type="entry name" value="Glyco_hydro_13_N"/>
</dbReference>
<dbReference type="Proteomes" id="UP000579945">
    <property type="component" value="Unassembled WGS sequence"/>
</dbReference>
<sequence>MISRSEPDKQGLVALTFSLPGEVSGPVSVVGDFNDWDPHAHPMTVGQDGRHTVTVQVPQGLSLAFRYLREGGIWFDDPQADQYDERGGIVHIPAVASGEPASAPQPA</sequence>
<dbReference type="GeneID" id="95386972"/>
<dbReference type="GO" id="GO:0005975">
    <property type="term" value="P:carbohydrate metabolic process"/>
    <property type="evidence" value="ECO:0007669"/>
    <property type="project" value="InterPro"/>
</dbReference>
<evidence type="ECO:0000313" key="3">
    <source>
        <dbReference type="Proteomes" id="UP000579945"/>
    </source>
</evidence>
<dbReference type="InterPro" id="IPR014756">
    <property type="entry name" value="Ig_E-set"/>
</dbReference>
<dbReference type="Pfam" id="PF02922">
    <property type="entry name" value="CBM_48"/>
    <property type="match status" value="1"/>
</dbReference>
<feature type="domain" description="Glycoside hydrolase family 13 N-terminal" evidence="1">
    <location>
        <begin position="18"/>
        <end position="72"/>
    </location>
</feature>
<keyword evidence="3" id="KW-1185">Reference proteome</keyword>
<name>A0A7W5Y4R5_9ACTN</name>
<gene>
    <name evidence="2" type="ORF">FHR33_000321</name>
</gene>
<organism evidence="2 3">
    <name type="scientific">Nonomuraea dietziae</name>
    <dbReference type="NCBI Taxonomy" id="65515"/>
    <lineage>
        <taxon>Bacteria</taxon>
        <taxon>Bacillati</taxon>
        <taxon>Actinomycetota</taxon>
        <taxon>Actinomycetes</taxon>
        <taxon>Streptosporangiales</taxon>
        <taxon>Streptosporangiaceae</taxon>
        <taxon>Nonomuraea</taxon>
    </lineage>
</organism>
<evidence type="ECO:0000313" key="2">
    <source>
        <dbReference type="EMBL" id="MBB3724461.1"/>
    </source>
</evidence>
<dbReference type="AlphaFoldDB" id="A0A7W5Y4R5"/>